<name>A0AAQ3ULL1_PASNO</name>
<accession>A0AAQ3ULL1</accession>
<protein>
    <submittedName>
        <fullName evidence="1">Uncharacterized protein</fullName>
    </submittedName>
</protein>
<organism evidence="1 2">
    <name type="scientific">Paspalum notatum var. saurae</name>
    <dbReference type="NCBI Taxonomy" id="547442"/>
    <lineage>
        <taxon>Eukaryota</taxon>
        <taxon>Viridiplantae</taxon>
        <taxon>Streptophyta</taxon>
        <taxon>Embryophyta</taxon>
        <taxon>Tracheophyta</taxon>
        <taxon>Spermatophyta</taxon>
        <taxon>Magnoliopsida</taxon>
        <taxon>Liliopsida</taxon>
        <taxon>Poales</taxon>
        <taxon>Poaceae</taxon>
        <taxon>PACMAD clade</taxon>
        <taxon>Panicoideae</taxon>
        <taxon>Andropogonodae</taxon>
        <taxon>Paspaleae</taxon>
        <taxon>Paspalinae</taxon>
        <taxon>Paspalum</taxon>
    </lineage>
</organism>
<reference evidence="1 2" key="1">
    <citation type="submission" date="2024-02" db="EMBL/GenBank/DDBJ databases">
        <title>High-quality chromosome-scale genome assembly of Pensacola bahiagrass (Paspalum notatum Flugge var. saurae).</title>
        <authorList>
            <person name="Vega J.M."/>
            <person name="Podio M."/>
            <person name="Orjuela J."/>
            <person name="Siena L.A."/>
            <person name="Pessino S.C."/>
            <person name="Combes M.C."/>
            <person name="Mariac C."/>
            <person name="Albertini E."/>
            <person name="Pupilli F."/>
            <person name="Ortiz J.P.A."/>
            <person name="Leblanc O."/>
        </authorList>
    </citation>
    <scope>NUCLEOTIDE SEQUENCE [LARGE SCALE GENOMIC DNA]</scope>
    <source>
        <strain evidence="1">R1</strain>
        <tissue evidence="1">Leaf</tissue>
    </source>
</reference>
<evidence type="ECO:0000313" key="1">
    <source>
        <dbReference type="EMBL" id="WVZ94455.1"/>
    </source>
</evidence>
<dbReference type="AlphaFoldDB" id="A0AAQ3ULL1"/>
<sequence length="94" mass="10102">MDGAAARGWHAVCGSRGGDTRGGRAVRCGAERLRREGTPATPCRRAQAAEIMGVALSLRLHARANELVPCQEVAAKGREDGSILHLDLWRGTRR</sequence>
<gene>
    <name evidence="1" type="ORF">U9M48_040343</name>
</gene>
<keyword evidence="2" id="KW-1185">Reference proteome</keyword>
<proteinExistence type="predicted"/>
<dbReference type="EMBL" id="CP144753">
    <property type="protein sequence ID" value="WVZ94455.1"/>
    <property type="molecule type" value="Genomic_DNA"/>
</dbReference>
<evidence type="ECO:0000313" key="2">
    <source>
        <dbReference type="Proteomes" id="UP001341281"/>
    </source>
</evidence>
<dbReference type="Proteomes" id="UP001341281">
    <property type="component" value="Chromosome 09"/>
</dbReference>